<keyword evidence="1" id="KW-0689">Ribosomal protein</keyword>
<dbReference type="SUPFAM" id="SSF102405">
    <property type="entry name" value="MCP/YpsA-like"/>
    <property type="match status" value="1"/>
</dbReference>
<dbReference type="Pfam" id="PF03641">
    <property type="entry name" value="Lysine_decarbox"/>
    <property type="match status" value="1"/>
</dbReference>
<reference evidence="2" key="1">
    <citation type="submission" date="2015-09" db="EMBL/GenBank/DDBJ databases">
        <authorList>
            <consortium name="Pathogen Informatics"/>
        </authorList>
    </citation>
    <scope>NUCLEOTIDE SEQUENCE [LARGE SCALE GENOMIC DNA]</scope>
    <source>
        <strain evidence="2">Lake Konstanz</strain>
    </source>
</reference>
<dbReference type="OrthoDB" id="414463at2759"/>
<name>A0A0S4JL27_BODSA</name>
<evidence type="ECO:0000313" key="2">
    <source>
        <dbReference type="Proteomes" id="UP000051952"/>
    </source>
</evidence>
<keyword evidence="1" id="KW-0687">Ribonucleoprotein</keyword>
<dbReference type="VEuPathDB" id="TriTrypDB:BSAL_24040"/>
<sequence>MSIDLAQYDTAKVFDYSGKNQKNIAVYCWSRTERGTEWWAEAEKLGKLAAESGYSVITGGYCGSMEAVSEGARNVVDTLAAAAAESGESSSQEKRPEVIGIVVNGQFPDRALSGNKFLTQCVDAPNFPRRVEILASQSRYFVILPGTLGTLQELSTVWTLSYIHPSGLPRPVILAFRDPWEKVVKSLTDLLKLPDSVSSLVQFVDDAEDCMRVILADAAANGAAAPPS</sequence>
<dbReference type="AlphaFoldDB" id="A0A0S4JL27"/>
<dbReference type="GO" id="GO:0005829">
    <property type="term" value="C:cytosol"/>
    <property type="evidence" value="ECO:0007669"/>
    <property type="project" value="TreeGrafter"/>
</dbReference>
<keyword evidence="2" id="KW-1185">Reference proteome</keyword>
<dbReference type="Proteomes" id="UP000051952">
    <property type="component" value="Unassembled WGS sequence"/>
</dbReference>
<dbReference type="GO" id="GO:0005840">
    <property type="term" value="C:ribosome"/>
    <property type="evidence" value="ECO:0007669"/>
    <property type="project" value="UniProtKB-KW"/>
</dbReference>
<dbReference type="PANTHER" id="PTHR43393:SF3">
    <property type="entry name" value="LYSINE DECARBOXYLASE-LIKE PROTEIN"/>
    <property type="match status" value="1"/>
</dbReference>
<proteinExistence type="predicted"/>
<organism evidence="1 2">
    <name type="scientific">Bodo saltans</name>
    <name type="common">Flagellated protozoan</name>
    <dbReference type="NCBI Taxonomy" id="75058"/>
    <lineage>
        <taxon>Eukaryota</taxon>
        <taxon>Discoba</taxon>
        <taxon>Euglenozoa</taxon>
        <taxon>Kinetoplastea</taxon>
        <taxon>Metakinetoplastina</taxon>
        <taxon>Eubodonida</taxon>
        <taxon>Bodonidae</taxon>
        <taxon>Bodo</taxon>
    </lineage>
</organism>
<dbReference type="InterPro" id="IPR031100">
    <property type="entry name" value="LOG_fam"/>
</dbReference>
<gene>
    <name evidence="1" type="ORF">BSAL_24040</name>
</gene>
<accession>A0A0S4JL27</accession>
<protein>
    <submittedName>
        <fullName evidence="1">60S ribosomal protein L32, putative</fullName>
    </submittedName>
</protein>
<dbReference type="Gene3D" id="3.40.50.450">
    <property type="match status" value="1"/>
</dbReference>
<dbReference type="OMA" id="QELVTIW"/>
<evidence type="ECO:0000313" key="1">
    <source>
        <dbReference type="EMBL" id="CUG89913.1"/>
    </source>
</evidence>
<dbReference type="InterPro" id="IPR052341">
    <property type="entry name" value="LOG_family_nucleotidases"/>
</dbReference>
<dbReference type="PANTHER" id="PTHR43393">
    <property type="entry name" value="CYTOKININ RIBOSIDE 5'-MONOPHOSPHATE PHOSPHORIBOHYDROLASE"/>
    <property type="match status" value="1"/>
</dbReference>
<dbReference type="EMBL" id="CYKH01001779">
    <property type="protein sequence ID" value="CUG89913.1"/>
    <property type="molecule type" value="Genomic_DNA"/>
</dbReference>